<comment type="cofactor">
    <cofactor evidence="1 9">
        <name>heme</name>
        <dbReference type="ChEBI" id="CHEBI:30413"/>
    </cofactor>
</comment>
<evidence type="ECO:0000256" key="4">
    <source>
        <dbReference type="ARBA" id="ARBA00022617"/>
    </source>
</evidence>
<sequence length="537" mass="61025">MILVSSVLWSLVYAGLAYALFKGVQYVLKPHFSSLRYLPGPPRSDLIYGNLKEIFQEENSVLHEVLHESWVEKYGNTIKYKVFLNMNRLYTVDLKALNHILTHSADYQKPLQSRYFLSRILGKGEDHRKQNPAFGPAQIRELTPIFVDQADKLRDCWDAEISKSGEESTRVNVLDGLTKTTLNIIGWAGFNYDFDALNPEKKNELAEAFNTIFSTTEGGFSLWPLFQYLFPPLRLIQTERGRRFSQAMSVMRRIGMQLVREKKAAVIESAASEKSGVERKDLHGRDLLTLLIRANMATDLPESLRLSDEDVLSRNFLVAGHETTSSATTWCLFALTQAPEVQRKLREELFTLNTAAPTMDELNSLPYLDAVVRETLRVHAPVSSTIREAQKDDIIPLATPFKDTRGQLHDVLKVDKGTSMIIPILAINRSRALWGEDAFEFKPERWESLPEAVASIPGVWGNVMSFLGGPRACIGYRFTLVETKALIFSLVRAFEFELAVPPEDIKKKSQVAQRPIVKSEMETGNQMPLRLKRYQRI</sequence>
<dbReference type="AlphaFoldDB" id="A0A8E2ATJ6"/>
<reference evidence="10 11" key="1">
    <citation type="submission" date="2016-07" db="EMBL/GenBank/DDBJ databases">
        <title>Draft genome of the white-rot fungus Obba rivulosa 3A-2.</title>
        <authorList>
            <consortium name="DOE Joint Genome Institute"/>
            <person name="Miettinen O."/>
            <person name="Riley R."/>
            <person name="Acob R."/>
            <person name="Barry K."/>
            <person name="Cullen D."/>
            <person name="De Vries R."/>
            <person name="Hainaut M."/>
            <person name="Hatakka A."/>
            <person name="Henrissat B."/>
            <person name="Hilden K."/>
            <person name="Kuo R."/>
            <person name="Labutti K."/>
            <person name="Lipzen A."/>
            <person name="Makela M.R."/>
            <person name="Sandor L."/>
            <person name="Spatafora J.W."/>
            <person name="Grigoriev I.V."/>
            <person name="Hibbett D.S."/>
        </authorList>
    </citation>
    <scope>NUCLEOTIDE SEQUENCE [LARGE SCALE GENOMIC DNA]</scope>
    <source>
        <strain evidence="10 11">3A-2</strain>
    </source>
</reference>
<dbReference type="InterPro" id="IPR036396">
    <property type="entry name" value="Cyt_P450_sf"/>
</dbReference>
<dbReference type="EMBL" id="KV722399">
    <property type="protein sequence ID" value="OCH90693.1"/>
    <property type="molecule type" value="Genomic_DNA"/>
</dbReference>
<dbReference type="GO" id="GO:0005506">
    <property type="term" value="F:iron ion binding"/>
    <property type="evidence" value="ECO:0007669"/>
    <property type="project" value="InterPro"/>
</dbReference>
<dbReference type="Pfam" id="PF00067">
    <property type="entry name" value="p450"/>
    <property type="match status" value="1"/>
</dbReference>
<keyword evidence="5 9" id="KW-0479">Metal-binding</keyword>
<evidence type="ECO:0000256" key="1">
    <source>
        <dbReference type="ARBA" id="ARBA00001971"/>
    </source>
</evidence>
<keyword evidence="11" id="KW-1185">Reference proteome</keyword>
<keyword evidence="6" id="KW-0560">Oxidoreductase</keyword>
<feature type="binding site" description="axial binding residue" evidence="9">
    <location>
        <position position="473"/>
    </location>
    <ligand>
        <name>heme</name>
        <dbReference type="ChEBI" id="CHEBI:30413"/>
    </ligand>
    <ligandPart>
        <name>Fe</name>
        <dbReference type="ChEBI" id="CHEBI:18248"/>
    </ligandPart>
</feature>
<evidence type="ECO:0000256" key="9">
    <source>
        <dbReference type="PIRSR" id="PIRSR602403-1"/>
    </source>
</evidence>
<organism evidence="10 11">
    <name type="scientific">Obba rivulosa</name>
    <dbReference type="NCBI Taxonomy" id="1052685"/>
    <lineage>
        <taxon>Eukaryota</taxon>
        <taxon>Fungi</taxon>
        <taxon>Dikarya</taxon>
        <taxon>Basidiomycota</taxon>
        <taxon>Agaricomycotina</taxon>
        <taxon>Agaricomycetes</taxon>
        <taxon>Polyporales</taxon>
        <taxon>Gelatoporiaceae</taxon>
        <taxon>Obba</taxon>
    </lineage>
</organism>
<dbReference type="PRINTS" id="PR00385">
    <property type="entry name" value="P450"/>
</dbReference>
<accession>A0A8E2ATJ6</accession>
<evidence type="ECO:0000313" key="11">
    <source>
        <dbReference type="Proteomes" id="UP000250043"/>
    </source>
</evidence>
<comment type="similarity">
    <text evidence="3">Belongs to the cytochrome P450 family.</text>
</comment>
<evidence type="ECO:0000256" key="5">
    <source>
        <dbReference type="ARBA" id="ARBA00022723"/>
    </source>
</evidence>
<gene>
    <name evidence="10" type="ORF">OBBRIDRAFT_793010</name>
</gene>
<dbReference type="InterPro" id="IPR050121">
    <property type="entry name" value="Cytochrome_P450_monoxygenase"/>
</dbReference>
<dbReference type="GO" id="GO:0004497">
    <property type="term" value="F:monooxygenase activity"/>
    <property type="evidence" value="ECO:0007669"/>
    <property type="project" value="UniProtKB-KW"/>
</dbReference>
<evidence type="ECO:0000256" key="8">
    <source>
        <dbReference type="ARBA" id="ARBA00023033"/>
    </source>
</evidence>
<evidence type="ECO:0000256" key="6">
    <source>
        <dbReference type="ARBA" id="ARBA00023002"/>
    </source>
</evidence>
<dbReference type="GO" id="GO:0020037">
    <property type="term" value="F:heme binding"/>
    <property type="evidence" value="ECO:0007669"/>
    <property type="project" value="InterPro"/>
</dbReference>
<keyword evidence="4 9" id="KW-0349">Heme</keyword>
<name>A0A8E2ATJ6_9APHY</name>
<dbReference type="GO" id="GO:0016705">
    <property type="term" value="F:oxidoreductase activity, acting on paired donors, with incorporation or reduction of molecular oxygen"/>
    <property type="evidence" value="ECO:0007669"/>
    <property type="project" value="InterPro"/>
</dbReference>
<keyword evidence="8" id="KW-0503">Monooxygenase</keyword>
<dbReference type="OrthoDB" id="1470350at2759"/>
<dbReference type="PANTHER" id="PTHR24305:SF166">
    <property type="entry name" value="CYTOCHROME P450 12A4, MITOCHONDRIAL-RELATED"/>
    <property type="match status" value="1"/>
</dbReference>
<dbReference type="Proteomes" id="UP000250043">
    <property type="component" value="Unassembled WGS sequence"/>
</dbReference>
<dbReference type="SUPFAM" id="SSF48264">
    <property type="entry name" value="Cytochrome P450"/>
    <property type="match status" value="1"/>
</dbReference>
<evidence type="ECO:0000256" key="3">
    <source>
        <dbReference type="ARBA" id="ARBA00010617"/>
    </source>
</evidence>
<proteinExistence type="inferred from homology"/>
<dbReference type="Gene3D" id="1.10.630.10">
    <property type="entry name" value="Cytochrome P450"/>
    <property type="match status" value="1"/>
</dbReference>
<evidence type="ECO:0000256" key="7">
    <source>
        <dbReference type="ARBA" id="ARBA00023004"/>
    </source>
</evidence>
<dbReference type="CDD" id="cd11069">
    <property type="entry name" value="CYP_FUM15-like"/>
    <property type="match status" value="1"/>
</dbReference>
<dbReference type="InterPro" id="IPR001128">
    <property type="entry name" value="Cyt_P450"/>
</dbReference>
<evidence type="ECO:0000313" key="10">
    <source>
        <dbReference type="EMBL" id="OCH90693.1"/>
    </source>
</evidence>
<dbReference type="InterPro" id="IPR002403">
    <property type="entry name" value="Cyt_P450_E_grp-IV"/>
</dbReference>
<comment type="pathway">
    <text evidence="2">Secondary metabolite biosynthesis.</text>
</comment>
<evidence type="ECO:0000256" key="2">
    <source>
        <dbReference type="ARBA" id="ARBA00005179"/>
    </source>
</evidence>
<dbReference type="PRINTS" id="PR00465">
    <property type="entry name" value="EP450IV"/>
</dbReference>
<dbReference type="PANTHER" id="PTHR24305">
    <property type="entry name" value="CYTOCHROME P450"/>
    <property type="match status" value="1"/>
</dbReference>
<keyword evidence="7 9" id="KW-0408">Iron</keyword>
<protein>
    <submittedName>
        <fullName evidence="10">Cytochrome P450</fullName>
    </submittedName>
</protein>